<gene>
    <name evidence="1" type="ORF">ROR02_03170</name>
</gene>
<evidence type="ECO:0000313" key="1">
    <source>
        <dbReference type="EMBL" id="GEO80186.1"/>
    </source>
</evidence>
<accession>A0A512H3Z3</accession>
<keyword evidence="1" id="KW-0378">Hydrolase</keyword>
<reference evidence="1 2" key="1">
    <citation type="submission" date="2019-07" db="EMBL/GenBank/DDBJ databases">
        <title>Whole genome shotgun sequence of Rhodospirillum oryzae NBRC 107573.</title>
        <authorList>
            <person name="Hosoyama A."/>
            <person name="Uohara A."/>
            <person name="Ohji S."/>
            <person name="Ichikawa N."/>
        </authorList>
    </citation>
    <scope>NUCLEOTIDE SEQUENCE [LARGE SCALE GENOMIC DNA]</scope>
    <source>
        <strain evidence="1 2">NBRC 107573</strain>
    </source>
</reference>
<organism evidence="1 2">
    <name type="scientific">Pararhodospirillum oryzae</name>
    <dbReference type="NCBI Taxonomy" id="478448"/>
    <lineage>
        <taxon>Bacteria</taxon>
        <taxon>Pseudomonadati</taxon>
        <taxon>Pseudomonadota</taxon>
        <taxon>Alphaproteobacteria</taxon>
        <taxon>Rhodospirillales</taxon>
        <taxon>Rhodospirillaceae</taxon>
        <taxon>Pararhodospirillum</taxon>
    </lineage>
</organism>
<dbReference type="OrthoDB" id="9815326at2"/>
<dbReference type="InterPro" id="IPR011227">
    <property type="entry name" value="UCP029730"/>
</dbReference>
<dbReference type="Gene3D" id="3.40.630.40">
    <property type="entry name" value="Zn-dependent exopeptidases"/>
    <property type="match status" value="1"/>
</dbReference>
<dbReference type="SUPFAM" id="SSF53187">
    <property type="entry name" value="Zn-dependent exopeptidases"/>
    <property type="match status" value="1"/>
</dbReference>
<dbReference type="RefSeq" id="WP_147162252.1">
    <property type="nucleotide sequence ID" value="NZ_BJZO01000005.1"/>
</dbReference>
<dbReference type="EMBL" id="BJZO01000005">
    <property type="protein sequence ID" value="GEO80186.1"/>
    <property type="molecule type" value="Genomic_DNA"/>
</dbReference>
<dbReference type="PIRSF" id="PIRSF029730">
    <property type="entry name" value="UCP029730"/>
    <property type="match status" value="1"/>
</dbReference>
<keyword evidence="2" id="KW-1185">Reference proteome</keyword>
<protein>
    <submittedName>
        <fullName evidence="1">N-formylglutamate amidohydrolase</fullName>
    </submittedName>
</protein>
<dbReference type="GO" id="GO:0016787">
    <property type="term" value="F:hydrolase activity"/>
    <property type="evidence" value="ECO:0007669"/>
    <property type="project" value="UniProtKB-KW"/>
</dbReference>
<proteinExistence type="predicted"/>
<dbReference type="Proteomes" id="UP000321567">
    <property type="component" value="Unassembled WGS sequence"/>
</dbReference>
<name>A0A512H3Z3_9PROT</name>
<dbReference type="InterPro" id="IPR007709">
    <property type="entry name" value="N-FG_amidohydro"/>
</dbReference>
<sequence>MSVLLAPDDPPPYQVLNPDARPPLLLVCDHAGQRVPGALSGLGVEPAVLDRHVGWDIGAEALTRFLAHRFQATAVVATYSRLVIDLNRAPGDPSAMPEEADGHVVPGNRGLDEAARERRREALFWPYHDAIARRLAHLARQGTGPALVSIHTFTPVLAGAARPWHIGVLHNQDDRLARALMGALARQAPAVVVGDNEPYSGREVGYTTRIHAEAVGLPHLAVEVRQDLVDTQDGVEAWGTVLGDALEAALRGDEAPLAGEQRSLAR</sequence>
<evidence type="ECO:0000313" key="2">
    <source>
        <dbReference type="Proteomes" id="UP000321567"/>
    </source>
</evidence>
<dbReference type="Pfam" id="PF05013">
    <property type="entry name" value="FGase"/>
    <property type="match status" value="1"/>
</dbReference>
<comment type="caution">
    <text evidence="1">The sequence shown here is derived from an EMBL/GenBank/DDBJ whole genome shotgun (WGS) entry which is preliminary data.</text>
</comment>
<dbReference type="AlphaFoldDB" id="A0A512H3Z3"/>